<proteinExistence type="predicted"/>
<accession>A0A0A9HR15</accession>
<reference evidence="1" key="2">
    <citation type="journal article" date="2015" name="Data Brief">
        <title>Shoot transcriptome of the giant reed, Arundo donax.</title>
        <authorList>
            <person name="Barrero R.A."/>
            <person name="Guerrero F.D."/>
            <person name="Moolhuijzen P."/>
            <person name="Goolsby J.A."/>
            <person name="Tidwell J."/>
            <person name="Bellgard S.E."/>
            <person name="Bellgard M.I."/>
        </authorList>
    </citation>
    <scope>NUCLEOTIDE SEQUENCE</scope>
    <source>
        <tissue evidence="1">Shoot tissue taken approximately 20 cm above the soil surface</tissue>
    </source>
</reference>
<dbReference type="EMBL" id="GBRH01158769">
    <property type="protein sequence ID" value="JAE39127.1"/>
    <property type="molecule type" value="Transcribed_RNA"/>
</dbReference>
<name>A0A0A9HR15_ARUDO</name>
<organism evidence="1">
    <name type="scientific">Arundo donax</name>
    <name type="common">Giant reed</name>
    <name type="synonym">Donax arundinaceus</name>
    <dbReference type="NCBI Taxonomy" id="35708"/>
    <lineage>
        <taxon>Eukaryota</taxon>
        <taxon>Viridiplantae</taxon>
        <taxon>Streptophyta</taxon>
        <taxon>Embryophyta</taxon>
        <taxon>Tracheophyta</taxon>
        <taxon>Spermatophyta</taxon>
        <taxon>Magnoliopsida</taxon>
        <taxon>Liliopsida</taxon>
        <taxon>Poales</taxon>
        <taxon>Poaceae</taxon>
        <taxon>PACMAD clade</taxon>
        <taxon>Arundinoideae</taxon>
        <taxon>Arundineae</taxon>
        <taxon>Arundo</taxon>
    </lineage>
</organism>
<reference evidence="1" key="1">
    <citation type="submission" date="2014-09" db="EMBL/GenBank/DDBJ databases">
        <authorList>
            <person name="Magalhaes I.L.F."/>
            <person name="Oliveira U."/>
            <person name="Santos F.R."/>
            <person name="Vidigal T.H.D.A."/>
            <person name="Brescovit A.D."/>
            <person name="Santos A.J."/>
        </authorList>
    </citation>
    <scope>NUCLEOTIDE SEQUENCE</scope>
    <source>
        <tissue evidence="1">Shoot tissue taken approximately 20 cm above the soil surface</tissue>
    </source>
</reference>
<protein>
    <submittedName>
        <fullName evidence="1">Uncharacterized protein</fullName>
    </submittedName>
</protein>
<evidence type="ECO:0000313" key="1">
    <source>
        <dbReference type="EMBL" id="JAE39127.1"/>
    </source>
</evidence>
<sequence length="10" mass="1136">MSSVRCAFVH</sequence>